<keyword evidence="2" id="KW-1003">Cell membrane</keyword>
<comment type="subcellular location">
    <subcellularLocation>
        <location evidence="1">Cell membrane</location>
        <topology evidence="1">Multi-pass membrane protein</topology>
    </subcellularLocation>
</comment>
<keyword evidence="4 7" id="KW-1133">Transmembrane helix</keyword>
<dbReference type="EMBL" id="WHJG01000029">
    <property type="protein sequence ID" value="NHZ82172.1"/>
    <property type="molecule type" value="Genomic_DNA"/>
</dbReference>
<dbReference type="PROSITE" id="PS51257">
    <property type="entry name" value="PROKAR_LIPOPROTEIN"/>
    <property type="match status" value="1"/>
</dbReference>
<proteinExistence type="inferred from homology"/>
<keyword evidence="3 7" id="KW-0812">Transmembrane</keyword>
<evidence type="ECO:0000259" key="9">
    <source>
        <dbReference type="Pfam" id="PF12704"/>
    </source>
</evidence>
<name>A0ABX0N9R8_9BURK</name>
<dbReference type="InterPro" id="IPR025857">
    <property type="entry name" value="MacB_PCD"/>
</dbReference>
<gene>
    <name evidence="10" type="ORF">F2P44_23250</name>
</gene>
<evidence type="ECO:0000313" key="10">
    <source>
        <dbReference type="EMBL" id="NHZ82172.1"/>
    </source>
</evidence>
<keyword evidence="5 7" id="KW-0472">Membrane</keyword>
<protein>
    <submittedName>
        <fullName evidence="10">FtsX-like permease family protein</fullName>
    </submittedName>
</protein>
<feature type="transmembrane region" description="Helical" evidence="7">
    <location>
        <begin position="326"/>
        <end position="348"/>
    </location>
</feature>
<dbReference type="Pfam" id="PF12704">
    <property type="entry name" value="MacB_PCD"/>
    <property type="match status" value="1"/>
</dbReference>
<comment type="caution">
    <text evidence="10">The sequence shown here is derived from an EMBL/GenBank/DDBJ whole genome shotgun (WGS) entry which is preliminary data.</text>
</comment>
<reference evidence="10 11" key="1">
    <citation type="submission" date="2019-10" db="EMBL/GenBank/DDBJ databases">
        <title>Taxonomy of Antarctic Massilia spp.: description of Massilia rubra sp. nov., Massilia aquatica sp. nov., Massilia mucilaginosa sp. nov., Massilia frigida sp. nov. isolated from streams, lakes and regoliths.</title>
        <authorList>
            <person name="Holochova P."/>
            <person name="Sedlacek I."/>
            <person name="Kralova S."/>
            <person name="Maslanova I."/>
            <person name="Busse H.-J."/>
            <person name="Stankova E."/>
            <person name="Vrbovska V."/>
            <person name="Kovarovic V."/>
            <person name="Bartak M."/>
            <person name="Svec P."/>
            <person name="Pantucek R."/>
        </authorList>
    </citation>
    <scope>NUCLEOTIDE SEQUENCE [LARGE SCALE GENOMIC DNA]</scope>
    <source>
        <strain evidence="10 11">CCM 8695</strain>
    </source>
</reference>
<dbReference type="Pfam" id="PF02687">
    <property type="entry name" value="FtsX"/>
    <property type="match status" value="1"/>
</dbReference>
<organism evidence="10 11">
    <name type="scientific">Massilia frigida</name>
    <dbReference type="NCBI Taxonomy" id="2609281"/>
    <lineage>
        <taxon>Bacteria</taxon>
        <taxon>Pseudomonadati</taxon>
        <taxon>Pseudomonadota</taxon>
        <taxon>Betaproteobacteria</taxon>
        <taxon>Burkholderiales</taxon>
        <taxon>Oxalobacteraceae</taxon>
        <taxon>Telluria group</taxon>
        <taxon>Massilia</taxon>
    </lineage>
</organism>
<evidence type="ECO:0000256" key="3">
    <source>
        <dbReference type="ARBA" id="ARBA00022692"/>
    </source>
</evidence>
<feature type="domain" description="ABC3 transporter permease C-terminal" evidence="8">
    <location>
        <begin position="286"/>
        <end position="397"/>
    </location>
</feature>
<keyword evidence="11" id="KW-1185">Reference proteome</keyword>
<evidence type="ECO:0000313" key="11">
    <source>
        <dbReference type="Proteomes" id="UP000621455"/>
    </source>
</evidence>
<dbReference type="Proteomes" id="UP000621455">
    <property type="component" value="Unassembled WGS sequence"/>
</dbReference>
<evidence type="ECO:0000256" key="1">
    <source>
        <dbReference type="ARBA" id="ARBA00004651"/>
    </source>
</evidence>
<evidence type="ECO:0000256" key="5">
    <source>
        <dbReference type="ARBA" id="ARBA00023136"/>
    </source>
</evidence>
<comment type="similarity">
    <text evidence="6">Belongs to the ABC-4 integral membrane protein family.</text>
</comment>
<dbReference type="PANTHER" id="PTHR30572">
    <property type="entry name" value="MEMBRANE COMPONENT OF TRANSPORTER-RELATED"/>
    <property type="match status" value="1"/>
</dbReference>
<evidence type="ECO:0000259" key="8">
    <source>
        <dbReference type="Pfam" id="PF02687"/>
    </source>
</evidence>
<evidence type="ECO:0000256" key="2">
    <source>
        <dbReference type="ARBA" id="ARBA00022475"/>
    </source>
</evidence>
<dbReference type="PANTHER" id="PTHR30572:SF4">
    <property type="entry name" value="ABC TRANSPORTER PERMEASE YTRF"/>
    <property type="match status" value="1"/>
</dbReference>
<dbReference type="RefSeq" id="WP_167089934.1">
    <property type="nucleotide sequence ID" value="NZ_WHJG01000029.1"/>
</dbReference>
<evidence type="ECO:0000256" key="6">
    <source>
        <dbReference type="ARBA" id="ARBA00038076"/>
    </source>
</evidence>
<feature type="transmembrane region" description="Helical" evidence="7">
    <location>
        <begin position="368"/>
        <end position="390"/>
    </location>
</feature>
<evidence type="ECO:0000256" key="4">
    <source>
        <dbReference type="ARBA" id="ARBA00022989"/>
    </source>
</evidence>
<sequence>MQIRYVLAALRKHRLVTFLITLQISLSCAVLCNASFLVMQRIESMRIDSGIEEPSLALIKIVGYDQQQAPDLNARMVAALRGVAGVQNVSVVSAVPFGGGGLRAGVHLDPEQKQSAGVIDFYLGDSAAIESFGLRLISGRVPSKDEYTPLTQLFPANPPVLITRKLAAKFWPGKDPIGQQFWVTNTAFRVIGVLDHFSAVYPSISAEDDPDWTVFVPTASGAGFDGKYLIRGNPNEMARIVADARKIAQKTAPNLIVDLDASQSLQDLRHDFFEKSNIMLGLLLCLIAGLLGTTALGIIGLANFWVAQRGKQIGIRRALGATKGDILRYFQIENFIIVTLGITLGMLFAYEMNLGLMRYYELPKLPLVYMPIGALVLWILGQLAVLAPALSASSISPMTAIKSA</sequence>
<dbReference type="InterPro" id="IPR050250">
    <property type="entry name" value="Macrolide_Exporter_MacB"/>
</dbReference>
<feature type="transmembrane region" description="Helical" evidence="7">
    <location>
        <begin position="278"/>
        <end position="306"/>
    </location>
</feature>
<accession>A0ABX0N9R8</accession>
<dbReference type="InterPro" id="IPR003838">
    <property type="entry name" value="ABC3_permease_C"/>
</dbReference>
<evidence type="ECO:0000256" key="7">
    <source>
        <dbReference type="SAM" id="Phobius"/>
    </source>
</evidence>
<feature type="domain" description="MacB-like periplasmic core" evidence="9">
    <location>
        <begin position="39"/>
        <end position="221"/>
    </location>
</feature>